<dbReference type="Proteomes" id="UP000775213">
    <property type="component" value="Unassembled WGS sequence"/>
</dbReference>
<dbReference type="PANTHER" id="PTHR33070:SF120">
    <property type="entry name" value="EXPRESSED PROTEIN"/>
    <property type="match status" value="1"/>
</dbReference>
<dbReference type="EMBL" id="JAGFBR010000017">
    <property type="protein sequence ID" value="KAH0452233.1"/>
    <property type="molecule type" value="Genomic_DNA"/>
</dbReference>
<dbReference type="GO" id="GO:0048364">
    <property type="term" value="P:root development"/>
    <property type="evidence" value="ECO:0007669"/>
    <property type="project" value="InterPro"/>
</dbReference>
<keyword evidence="2" id="KW-1185">Reference proteome</keyword>
<evidence type="ECO:0000313" key="2">
    <source>
        <dbReference type="Proteomes" id="UP000775213"/>
    </source>
</evidence>
<gene>
    <name evidence="1" type="ORF">IEQ34_019532</name>
</gene>
<sequence>MADQAFQIRSISLPSRSHPAAAQIEEDLRKLRACLGLSTTETVSDSLRRLGDVYDVIDKLLRLPCNQQHLAHSNQRKWVEEELDLSLRLLDLSGAIRDGLTSTREHLQEIQFSLRRKSCSDVKSEKTYHYDSTPLRSIKKTIANSLRSLKKQMESSNKRAPCSAVDAILAETREILISILQLASSFLATPRTNQKPSRWAFVCELLHTKKVDCEKNEIGTREEFLDAHCENIFDLESGLESFFRKLIQNRVSLLNILSF</sequence>
<reference evidence="1 2" key="1">
    <citation type="journal article" date="2021" name="Hortic Res">
        <title>Chromosome-scale assembly of the Dendrobium chrysotoxum genome enhances the understanding of orchid evolution.</title>
        <authorList>
            <person name="Zhang Y."/>
            <person name="Zhang G.Q."/>
            <person name="Zhang D."/>
            <person name="Liu X.D."/>
            <person name="Xu X.Y."/>
            <person name="Sun W.H."/>
            <person name="Yu X."/>
            <person name="Zhu X."/>
            <person name="Wang Z.W."/>
            <person name="Zhao X."/>
            <person name="Zhong W.Y."/>
            <person name="Chen H."/>
            <person name="Yin W.L."/>
            <person name="Huang T."/>
            <person name="Niu S.C."/>
            <person name="Liu Z.J."/>
        </authorList>
    </citation>
    <scope>NUCLEOTIDE SEQUENCE [LARGE SCALE GENOMIC DNA]</scope>
    <source>
        <strain evidence="1">Lindl</strain>
    </source>
</reference>
<proteinExistence type="predicted"/>
<dbReference type="Pfam" id="PF03087">
    <property type="entry name" value="BPS1"/>
    <property type="match status" value="1"/>
</dbReference>
<protein>
    <submittedName>
        <fullName evidence="1">Uncharacterized protein</fullName>
    </submittedName>
</protein>
<comment type="caution">
    <text evidence="1">The sequence shown here is derived from an EMBL/GenBank/DDBJ whole genome shotgun (WGS) entry which is preliminary data.</text>
</comment>
<evidence type="ECO:0000313" key="1">
    <source>
        <dbReference type="EMBL" id="KAH0452233.1"/>
    </source>
</evidence>
<dbReference type="PANTHER" id="PTHR33070">
    <property type="entry name" value="OS06G0725500 PROTEIN"/>
    <property type="match status" value="1"/>
</dbReference>
<name>A0AAV7G9A0_DENCH</name>
<accession>A0AAV7G9A0</accession>
<dbReference type="AlphaFoldDB" id="A0AAV7G9A0"/>
<dbReference type="GO" id="GO:0048367">
    <property type="term" value="P:shoot system development"/>
    <property type="evidence" value="ECO:0007669"/>
    <property type="project" value="InterPro"/>
</dbReference>
<organism evidence="1 2">
    <name type="scientific">Dendrobium chrysotoxum</name>
    <name type="common">Orchid</name>
    <dbReference type="NCBI Taxonomy" id="161865"/>
    <lineage>
        <taxon>Eukaryota</taxon>
        <taxon>Viridiplantae</taxon>
        <taxon>Streptophyta</taxon>
        <taxon>Embryophyta</taxon>
        <taxon>Tracheophyta</taxon>
        <taxon>Spermatophyta</taxon>
        <taxon>Magnoliopsida</taxon>
        <taxon>Liliopsida</taxon>
        <taxon>Asparagales</taxon>
        <taxon>Orchidaceae</taxon>
        <taxon>Epidendroideae</taxon>
        <taxon>Malaxideae</taxon>
        <taxon>Dendrobiinae</taxon>
        <taxon>Dendrobium</taxon>
    </lineage>
</organism>
<dbReference type="InterPro" id="IPR004320">
    <property type="entry name" value="BPS1_pln"/>
</dbReference>